<feature type="signal peptide" evidence="2">
    <location>
        <begin position="1"/>
        <end position="24"/>
    </location>
</feature>
<keyword evidence="4" id="KW-1185">Reference proteome</keyword>
<evidence type="ECO:0000256" key="1">
    <source>
        <dbReference type="SAM" id="MobiDB-lite"/>
    </source>
</evidence>
<reference evidence="3 4" key="1">
    <citation type="submission" date="2019-02" db="EMBL/GenBank/DDBJ databases">
        <title>Deep-cultivation of Planctomycetes and their phenomic and genomic characterization uncovers novel biology.</title>
        <authorList>
            <person name="Wiegand S."/>
            <person name="Jogler M."/>
            <person name="Boedeker C."/>
            <person name="Pinto D."/>
            <person name="Vollmers J."/>
            <person name="Rivas-Marin E."/>
            <person name="Kohn T."/>
            <person name="Peeters S.H."/>
            <person name="Heuer A."/>
            <person name="Rast P."/>
            <person name="Oberbeckmann S."/>
            <person name="Bunk B."/>
            <person name="Jeske O."/>
            <person name="Meyerdierks A."/>
            <person name="Storesund J.E."/>
            <person name="Kallscheuer N."/>
            <person name="Luecker S."/>
            <person name="Lage O.M."/>
            <person name="Pohl T."/>
            <person name="Merkel B.J."/>
            <person name="Hornburger P."/>
            <person name="Mueller R.-W."/>
            <person name="Bruemmer F."/>
            <person name="Labrenz M."/>
            <person name="Spormann A.M."/>
            <person name="Op den Camp H."/>
            <person name="Overmann J."/>
            <person name="Amann R."/>
            <person name="Jetten M.S.M."/>
            <person name="Mascher T."/>
            <person name="Medema M.H."/>
            <person name="Devos D.P."/>
            <person name="Kaster A.-K."/>
            <person name="Ovreas L."/>
            <person name="Rohde M."/>
            <person name="Galperin M.Y."/>
            <person name="Jogler C."/>
        </authorList>
    </citation>
    <scope>NUCLEOTIDE SEQUENCE [LARGE SCALE GENOMIC DNA]</scope>
    <source>
        <strain evidence="3 4">ETA_A8</strain>
    </source>
</reference>
<dbReference type="KEGG" id="aagg:ETAA8_61900"/>
<dbReference type="RefSeq" id="WP_145097504.1">
    <property type="nucleotide sequence ID" value="NZ_CP036274.1"/>
</dbReference>
<evidence type="ECO:0008006" key="5">
    <source>
        <dbReference type="Google" id="ProtNLM"/>
    </source>
</evidence>
<dbReference type="OrthoDB" id="288013at2"/>
<feature type="region of interest" description="Disordered" evidence="1">
    <location>
        <begin position="303"/>
        <end position="324"/>
    </location>
</feature>
<dbReference type="Proteomes" id="UP000315017">
    <property type="component" value="Chromosome"/>
</dbReference>
<organism evidence="3 4">
    <name type="scientific">Anatilimnocola aggregata</name>
    <dbReference type="NCBI Taxonomy" id="2528021"/>
    <lineage>
        <taxon>Bacteria</taxon>
        <taxon>Pseudomonadati</taxon>
        <taxon>Planctomycetota</taxon>
        <taxon>Planctomycetia</taxon>
        <taxon>Pirellulales</taxon>
        <taxon>Pirellulaceae</taxon>
        <taxon>Anatilimnocola</taxon>
    </lineage>
</organism>
<protein>
    <recommendedName>
        <fullName evidence="5">SH3 domain-containing protein</fullName>
    </recommendedName>
</protein>
<accession>A0A517YLD2</accession>
<evidence type="ECO:0000313" key="3">
    <source>
        <dbReference type="EMBL" id="QDU31037.1"/>
    </source>
</evidence>
<feature type="chain" id="PRO_5022242719" description="SH3 domain-containing protein" evidence="2">
    <location>
        <begin position="25"/>
        <end position="503"/>
    </location>
</feature>
<feature type="region of interest" description="Disordered" evidence="1">
    <location>
        <begin position="264"/>
        <end position="287"/>
    </location>
</feature>
<evidence type="ECO:0000256" key="2">
    <source>
        <dbReference type="SAM" id="SignalP"/>
    </source>
</evidence>
<dbReference type="Gene3D" id="2.30.30.40">
    <property type="entry name" value="SH3 Domains"/>
    <property type="match status" value="1"/>
</dbReference>
<gene>
    <name evidence="3" type="ORF">ETAA8_61900</name>
</gene>
<evidence type="ECO:0000313" key="4">
    <source>
        <dbReference type="Proteomes" id="UP000315017"/>
    </source>
</evidence>
<dbReference type="AlphaFoldDB" id="A0A517YLD2"/>
<name>A0A517YLD2_9BACT</name>
<dbReference type="EMBL" id="CP036274">
    <property type="protein sequence ID" value="QDU31037.1"/>
    <property type="molecule type" value="Genomic_DNA"/>
</dbReference>
<sequence length="503" mass="55302" precursor="true">MRDYLLIATIVLAGMSGAARVAAAAEDYPYTAYVSVPQTNVHSGPSRNFYPTDELFEGDQVEVYRREGSSWLGIRPPTGSFSWVPADTVEETDDEGIHRVLIETQSWIGTLFPSVREHKYQVKLRPGELIEVIGQKTVQSTEGNETWLKIAPPAGEFRWIHVSQVSRTPPREAEPAALTSTKRDLPELQRAIGTGVNRAKDSLTALAAATERPIKPAQHAIILTDLTPPVNDHIALHDAKKSEREDVRPAQHQQTIDLSRSNAIAPDGFVPRKPRRIDNTAGVPAPSTELRMASSERLQNSIHETPRVQSQPNQASSGPARTTTVQPLTLSNQPAFDSANASEKLTQLDLELSLRIAQPRETWNLEPIRVQAQKIVDGGQTPQERGQARLLLEKIRKFEETFDLPNDPLIAATRGGAASAADARYDGVGMLQPVISRDGQTKIAPYAIVDADGNPVAFVTPGPGMNLRRYENKPVGIYGKRGMVEAIRKPHLVAERVIDLSQR</sequence>
<keyword evidence="2" id="KW-0732">Signal</keyword>
<proteinExistence type="predicted"/>